<keyword evidence="1" id="KW-0472">Membrane</keyword>
<gene>
    <name evidence="3" type="ORF">AWC38_SpisGene19304</name>
</gene>
<comment type="caution">
    <text evidence="3">The sequence shown here is derived from an EMBL/GenBank/DDBJ whole genome shotgun (WGS) entry which is preliminary data.</text>
</comment>
<evidence type="ECO:0000313" key="4">
    <source>
        <dbReference type="Proteomes" id="UP000225706"/>
    </source>
</evidence>
<dbReference type="EMBL" id="LSMT01000548">
    <property type="protein sequence ID" value="PFX16423.1"/>
    <property type="molecule type" value="Genomic_DNA"/>
</dbReference>
<evidence type="ECO:0000259" key="2">
    <source>
        <dbReference type="PROSITE" id="PS50168"/>
    </source>
</evidence>
<keyword evidence="1" id="KW-0812">Transmembrane</keyword>
<dbReference type="SUPFAM" id="SSF47986">
    <property type="entry name" value="DEATH domain"/>
    <property type="match status" value="1"/>
</dbReference>
<accession>A0A2B4RHZ9</accession>
<keyword evidence="1" id="KW-1133">Transmembrane helix</keyword>
<protein>
    <recommendedName>
        <fullName evidence="2">DED domain-containing protein</fullName>
    </recommendedName>
</protein>
<dbReference type="Proteomes" id="UP000225706">
    <property type="component" value="Unassembled WGS sequence"/>
</dbReference>
<reference evidence="4" key="1">
    <citation type="journal article" date="2017" name="bioRxiv">
        <title>Comparative analysis of the genomes of Stylophora pistillata and Acropora digitifera provides evidence for extensive differences between species of corals.</title>
        <authorList>
            <person name="Voolstra C.R."/>
            <person name="Li Y."/>
            <person name="Liew Y.J."/>
            <person name="Baumgarten S."/>
            <person name="Zoccola D."/>
            <person name="Flot J.-F."/>
            <person name="Tambutte S."/>
            <person name="Allemand D."/>
            <person name="Aranda M."/>
        </authorList>
    </citation>
    <scope>NUCLEOTIDE SEQUENCE [LARGE SCALE GENOMIC DNA]</scope>
</reference>
<evidence type="ECO:0000313" key="3">
    <source>
        <dbReference type="EMBL" id="PFX16423.1"/>
    </source>
</evidence>
<proteinExistence type="predicted"/>
<dbReference type="GO" id="GO:0042981">
    <property type="term" value="P:regulation of apoptotic process"/>
    <property type="evidence" value="ECO:0007669"/>
    <property type="project" value="InterPro"/>
</dbReference>
<dbReference type="AlphaFoldDB" id="A0A2B4RHZ9"/>
<organism evidence="3 4">
    <name type="scientific">Stylophora pistillata</name>
    <name type="common">Smooth cauliflower coral</name>
    <dbReference type="NCBI Taxonomy" id="50429"/>
    <lineage>
        <taxon>Eukaryota</taxon>
        <taxon>Metazoa</taxon>
        <taxon>Cnidaria</taxon>
        <taxon>Anthozoa</taxon>
        <taxon>Hexacorallia</taxon>
        <taxon>Scleractinia</taxon>
        <taxon>Astrocoeniina</taxon>
        <taxon>Pocilloporidae</taxon>
        <taxon>Stylophora</taxon>
    </lineage>
</organism>
<sequence length="294" mass="33190">MATLTATSRLKPVDKGGGVLKYQLPFVLKKFVIEWVRDLSIDDRAAFRFMCRYDVPESRLSENIERDGNIFKLVEFLIQDGRLSVKDVSYLKRFLPTIGREDWLQRLEKVELRMFIGNIVEDYVKLKAFARQDGGASDAACCCDIVVALLVETKTRNKCLIEEILGHLSAVDGADDGIDSDIVDGVFLRICNKIMSSHRSWFGLVACLVIIVGLYGSYSRYLGTPVDVALDGYYVCAFSGTKTSQLLAEWILENGGRETFQKFVRLQRRELDSGSDISEVLSEMRRILQNCVAI</sequence>
<feature type="domain" description="DED" evidence="2">
    <location>
        <begin position="27"/>
        <end position="109"/>
    </location>
</feature>
<dbReference type="OrthoDB" id="5971395at2759"/>
<evidence type="ECO:0000256" key="1">
    <source>
        <dbReference type="SAM" id="Phobius"/>
    </source>
</evidence>
<dbReference type="PROSITE" id="PS50168">
    <property type="entry name" value="DED"/>
    <property type="match status" value="1"/>
</dbReference>
<dbReference type="Gene3D" id="1.10.533.10">
    <property type="entry name" value="Death Domain, Fas"/>
    <property type="match status" value="1"/>
</dbReference>
<dbReference type="InterPro" id="IPR011029">
    <property type="entry name" value="DEATH-like_dom_sf"/>
</dbReference>
<keyword evidence="4" id="KW-1185">Reference proteome</keyword>
<dbReference type="InterPro" id="IPR001875">
    <property type="entry name" value="DED_dom"/>
</dbReference>
<feature type="transmembrane region" description="Helical" evidence="1">
    <location>
        <begin position="201"/>
        <end position="218"/>
    </location>
</feature>
<name>A0A2B4RHZ9_STYPI</name>